<organism evidence="4 5">
    <name type="scientific">Lupinus angustifolius</name>
    <name type="common">Narrow-leaved blue lupine</name>
    <dbReference type="NCBI Taxonomy" id="3871"/>
    <lineage>
        <taxon>Eukaryota</taxon>
        <taxon>Viridiplantae</taxon>
        <taxon>Streptophyta</taxon>
        <taxon>Embryophyta</taxon>
        <taxon>Tracheophyta</taxon>
        <taxon>Spermatophyta</taxon>
        <taxon>Magnoliopsida</taxon>
        <taxon>eudicotyledons</taxon>
        <taxon>Gunneridae</taxon>
        <taxon>Pentapetalae</taxon>
        <taxon>rosids</taxon>
        <taxon>fabids</taxon>
        <taxon>Fabales</taxon>
        <taxon>Fabaceae</taxon>
        <taxon>Papilionoideae</taxon>
        <taxon>50 kb inversion clade</taxon>
        <taxon>genistoids sensu lato</taxon>
        <taxon>core genistoids</taxon>
        <taxon>Genisteae</taxon>
        <taxon>Lupinus</taxon>
    </lineage>
</organism>
<dbReference type="AlphaFoldDB" id="A0A4P1R592"/>
<evidence type="ECO:0000313" key="4">
    <source>
        <dbReference type="EMBL" id="OIW02491.1"/>
    </source>
</evidence>
<comment type="similarity">
    <text evidence="1">Belongs to the 'GDSL' lipolytic enzyme family.</text>
</comment>
<dbReference type="PANTHER" id="PTHR45966:SF34">
    <property type="entry name" value="GDSL-LIKE LIPASE_ACYLHYDROLASE"/>
    <property type="match status" value="1"/>
</dbReference>
<dbReference type="PANTHER" id="PTHR45966">
    <property type="entry name" value="GDSL-LIKE LIPASE/ACYLHYDROLASE"/>
    <property type="match status" value="1"/>
</dbReference>
<protein>
    <submittedName>
        <fullName evidence="4">Uncharacterized protein</fullName>
    </submittedName>
</protein>
<dbReference type="FunFam" id="3.40.50.1110:FF:000003">
    <property type="entry name" value="GDSL esterase/lipase APG"/>
    <property type="match status" value="2"/>
</dbReference>
<feature type="chain" id="PRO_5020021617" evidence="3">
    <location>
        <begin position="28"/>
        <end position="643"/>
    </location>
</feature>
<keyword evidence="2 3" id="KW-0732">Signal</keyword>
<reference evidence="4 5" key="1">
    <citation type="journal article" date="2017" name="Plant Biotechnol. J.">
        <title>A comprehensive draft genome sequence for lupin (Lupinus angustifolius), an emerging health food: insights into plant-microbe interactions and legume evolution.</title>
        <authorList>
            <person name="Hane J.K."/>
            <person name="Ming Y."/>
            <person name="Kamphuis L.G."/>
            <person name="Nelson M.N."/>
            <person name="Garg G."/>
            <person name="Atkins C.A."/>
            <person name="Bayer P.E."/>
            <person name="Bravo A."/>
            <person name="Bringans S."/>
            <person name="Cannon S."/>
            <person name="Edwards D."/>
            <person name="Foley R."/>
            <person name="Gao L.L."/>
            <person name="Harrison M.J."/>
            <person name="Huang W."/>
            <person name="Hurgobin B."/>
            <person name="Li S."/>
            <person name="Liu C.W."/>
            <person name="McGrath A."/>
            <person name="Morahan G."/>
            <person name="Murray J."/>
            <person name="Weller J."/>
            <person name="Jian J."/>
            <person name="Singh K.B."/>
        </authorList>
    </citation>
    <scope>NUCLEOTIDE SEQUENCE [LARGE SCALE GENOMIC DNA]</scope>
    <source>
        <strain evidence="5">cv. Tanjil</strain>
        <tissue evidence="4">Whole plant</tissue>
    </source>
</reference>
<gene>
    <name evidence="4" type="ORF">TanjilG_05084</name>
</gene>
<dbReference type="Pfam" id="PF00657">
    <property type="entry name" value="Lipase_GDSL"/>
    <property type="match status" value="2"/>
</dbReference>
<sequence>MKFTMANLAGFTFFLVLFLALVFHTHGTNSSDRSSKQVALFIFGDSFLDAGNNNYINTTTLDQANFWPYGITYFKFPTGRFSDGRLVSDFIAEYANLPLIPPFMQPGNIQYNSGVNFASGGAGALVQTFQGSVISLKTQAINFNKVVSGLRDKLSSSEAENLVSTAVYMFSIGTNDYLFPFLTASDFLKNPSHSEYVATVIGNLSSIIQQIYNGGARKFVFMNVPPLGCLPGTKIFQSERNDSCVHELSSLATLHNKALSVILLQLEKQLKGFKFSLYDFKADVTQMMNQPLKYEEHVALFIFGDSVFDVGNNNYINTTTDMQANFLPYGETFFKYPTGRPSDGRLIPDFIVEYANMPFIPPHLQPGNHQYTDGANFASAGAGALAETNQGLVIDLKTQLKYFIEIERLVKQKLGDAEGGRLVSKATYLFSIGSNDYLVPFISNSTMLQKHPIKEYVNMVIGNLTTVIQEIYEKGGRQFGFLNVPPLGCLPVLKALMPADKDGCVEGAMELAQLHNGALRKVLQKLNTQLKGFKYSYMDFYTSYNERMNSPSKYGITSHPNPKETCFKEGNIGCCGGGPYRGFQSCGGKRSVKEYELCENVEEYVIFDAVHPTEKTYQQIAELMWNGDHNVAGPYNLRELYEG</sequence>
<dbReference type="SUPFAM" id="SSF52266">
    <property type="entry name" value="SGNH hydrolase"/>
    <property type="match status" value="2"/>
</dbReference>
<dbReference type="STRING" id="3871.A0A4P1R592"/>
<dbReference type="CDD" id="cd01837">
    <property type="entry name" value="SGNH_plant_lipase_like"/>
    <property type="match status" value="2"/>
</dbReference>
<feature type="signal peptide" evidence="3">
    <location>
        <begin position="1"/>
        <end position="27"/>
    </location>
</feature>
<dbReference type="Proteomes" id="UP000188354">
    <property type="component" value="Chromosome LG11"/>
</dbReference>
<dbReference type="InterPro" id="IPR036514">
    <property type="entry name" value="SGNH_hydro_sf"/>
</dbReference>
<dbReference type="Gramene" id="OIW02491">
    <property type="protein sequence ID" value="OIW02491"/>
    <property type="gene ID" value="TanjilG_05084"/>
</dbReference>
<dbReference type="InterPro" id="IPR044552">
    <property type="entry name" value="GLIP1-5/GLL25"/>
</dbReference>
<keyword evidence="5" id="KW-1185">Reference proteome</keyword>
<dbReference type="Gene3D" id="3.40.50.1110">
    <property type="entry name" value="SGNH hydrolase"/>
    <property type="match status" value="2"/>
</dbReference>
<evidence type="ECO:0000256" key="2">
    <source>
        <dbReference type="ARBA" id="ARBA00022729"/>
    </source>
</evidence>
<evidence type="ECO:0000313" key="5">
    <source>
        <dbReference type="Proteomes" id="UP000188354"/>
    </source>
</evidence>
<evidence type="ECO:0000256" key="1">
    <source>
        <dbReference type="ARBA" id="ARBA00008668"/>
    </source>
</evidence>
<dbReference type="EMBL" id="CM007371">
    <property type="protein sequence ID" value="OIW02491.1"/>
    <property type="molecule type" value="Genomic_DNA"/>
</dbReference>
<accession>A0A4P1R592</accession>
<dbReference type="InterPro" id="IPR035669">
    <property type="entry name" value="SGNH_plant_lipase-like"/>
</dbReference>
<name>A0A4P1R592_LUPAN</name>
<dbReference type="GO" id="GO:0016298">
    <property type="term" value="F:lipase activity"/>
    <property type="evidence" value="ECO:0007669"/>
    <property type="project" value="TreeGrafter"/>
</dbReference>
<proteinExistence type="inferred from homology"/>
<dbReference type="InterPro" id="IPR001087">
    <property type="entry name" value="GDSL"/>
</dbReference>
<evidence type="ECO:0000256" key="3">
    <source>
        <dbReference type="SAM" id="SignalP"/>
    </source>
</evidence>